<dbReference type="InterPro" id="IPR054323">
    <property type="entry name" value="SPMIP1_C"/>
</dbReference>
<evidence type="ECO:0000259" key="2">
    <source>
        <dbReference type="Pfam" id="PF22589"/>
    </source>
</evidence>
<dbReference type="Proteomes" id="UP000189705">
    <property type="component" value="Unplaced"/>
</dbReference>
<dbReference type="AlphaFoldDB" id="A0A3Q0HI70"/>
<feature type="domain" description="Sperm microtubule inner protein 1 C-terminal" evidence="2">
    <location>
        <begin position="83"/>
        <end position="192"/>
    </location>
</feature>
<feature type="compositionally biased region" description="Polar residues" evidence="1">
    <location>
        <begin position="55"/>
        <end position="67"/>
    </location>
</feature>
<name>A0A3Q0HI70_ALLSI</name>
<dbReference type="KEGG" id="asn:112551905"/>
<evidence type="ECO:0000313" key="3">
    <source>
        <dbReference type="Proteomes" id="UP000189705"/>
    </source>
</evidence>
<evidence type="ECO:0000313" key="4">
    <source>
        <dbReference type="RefSeq" id="XP_025071362.1"/>
    </source>
</evidence>
<feature type="compositionally biased region" description="Basic and acidic residues" evidence="1">
    <location>
        <begin position="82"/>
        <end position="98"/>
    </location>
</feature>
<dbReference type="GeneID" id="112551905"/>
<dbReference type="PANTHER" id="PTHR35826">
    <property type="entry name" value="PROTEIN ATP6V1FNB-LIKE"/>
    <property type="match status" value="1"/>
</dbReference>
<proteinExistence type="predicted"/>
<keyword evidence="3" id="KW-1185">Reference proteome</keyword>
<organism evidence="3 4">
    <name type="scientific">Alligator sinensis</name>
    <name type="common">Chinese alligator</name>
    <dbReference type="NCBI Taxonomy" id="38654"/>
    <lineage>
        <taxon>Eukaryota</taxon>
        <taxon>Metazoa</taxon>
        <taxon>Chordata</taxon>
        <taxon>Craniata</taxon>
        <taxon>Vertebrata</taxon>
        <taxon>Euteleostomi</taxon>
        <taxon>Archelosauria</taxon>
        <taxon>Archosauria</taxon>
        <taxon>Crocodylia</taxon>
        <taxon>Alligatoridae</taxon>
        <taxon>Alligatorinae</taxon>
        <taxon>Alligator</taxon>
    </lineage>
</organism>
<reference evidence="4" key="1">
    <citation type="submission" date="2025-08" db="UniProtKB">
        <authorList>
            <consortium name="RefSeq"/>
        </authorList>
    </citation>
    <scope>IDENTIFICATION</scope>
</reference>
<dbReference type="RefSeq" id="XP_025071362.1">
    <property type="nucleotide sequence ID" value="XM_025215577.1"/>
</dbReference>
<gene>
    <name evidence="4" type="primary">LOC112551905</name>
</gene>
<dbReference type="STRING" id="38654.A0A3Q0HI70"/>
<evidence type="ECO:0000256" key="1">
    <source>
        <dbReference type="SAM" id="MobiDB-lite"/>
    </source>
</evidence>
<accession>A0A3Q0HI70</accession>
<feature type="region of interest" description="Disordered" evidence="1">
    <location>
        <begin position="54"/>
        <end position="99"/>
    </location>
</feature>
<sequence>MKDLLTTRDQDRWKELIEKELFSRVGWNTKYGHKFPRLQPCSGPKRKCFLPTIFSPRQQEEGTSPFRNQGEGTGFKKNGISHQERQPKDVGLPRKQEEGVQEPLLPEMRPASPGTMRLLYQGISREGKGRHLYLQERKQKSPEDKFSYPMLSSWEYGWRLGGVLTEGKAPAHAKSRIVRDTFYIKNGIFHHPSKSDKLS</sequence>
<dbReference type="Pfam" id="PF22589">
    <property type="entry name" value="SPMIP1"/>
    <property type="match status" value="1"/>
</dbReference>
<dbReference type="InParanoid" id="A0A3Q0HI70"/>
<protein>
    <submittedName>
        <fullName evidence="4">Uncharacterized protein LOC112551905</fullName>
    </submittedName>
</protein>
<dbReference type="PANTHER" id="PTHR35826:SF5">
    <property type="entry name" value="GENE 45521-RELATED"/>
    <property type="match status" value="1"/>
</dbReference>